<protein>
    <submittedName>
        <fullName evidence="5">Uncharacterized protein</fullName>
    </submittedName>
</protein>
<dbReference type="PROSITE" id="PS50828">
    <property type="entry name" value="SMR"/>
    <property type="match status" value="1"/>
</dbReference>
<keyword evidence="1" id="KW-0862">Zinc</keyword>
<evidence type="ECO:0000313" key="6">
    <source>
        <dbReference type="Proteomes" id="UP001530377"/>
    </source>
</evidence>
<feature type="compositionally biased region" description="Basic residues" evidence="2">
    <location>
        <begin position="1"/>
        <end position="12"/>
    </location>
</feature>
<evidence type="ECO:0000256" key="1">
    <source>
        <dbReference type="PROSITE-ProRule" id="PRU00723"/>
    </source>
</evidence>
<name>A0ABD3R460_9STRA</name>
<evidence type="ECO:0000259" key="3">
    <source>
        <dbReference type="PROSITE" id="PS50103"/>
    </source>
</evidence>
<dbReference type="Pfam" id="PF14608">
    <property type="entry name" value="zf-CCCH_2"/>
    <property type="match status" value="3"/>
</dbReference>
<evidence type="ECO:0000313" key="5">
    <source>
        <dbReference type="EMBL" id="KAL3807775.1"/>
    </source>
</evidence>
<feature type="domain" description="Smr" evidence="4">
    <location>
        <begin position="541"/>
        <end position="611"/>
    </location>
</feature>
<dbReference type="Gene3D" id="3.30.1370.110">
    <property type="match status" value="1"/>
</dbReference>
<dbReference type="EMBL" id="JALLPB020000585">
    <property type="protein sequence ID" value="KAL3807775.1"/>
    <property type="molecule type" value="Genomic_DNA"/>
</dbReference>
<organism evidence="5 6">
    <name type="scientific">Cyclostephanos tholiformis</name>
    <dbReference type="NCBI Taxonomy" id="382380"/>
    <lineage>
        <taxon>Eukaryota</taxon>
        <taxon>Sar</taxon>
        <taxon>Stramenopiles</taxon>
        <taxon>Ochrophyta</taxon>
        <taxon>Bacillariophyta</taxon>
        <taxon>Coscinodiscophyceae</taxon>
        <taxon>Thalassiosirophycidae</taxon>
        <taxon>Stephanodiscales</taxon>
        <taxon>Stephanodiscaceae</taxon>
        <taxon>Cyclostephanos</taxon>
    </lineage>
</organism>
<proteinExistence type="predicted"/>
<sequence length="620" mass="69190">MVRNWLRKKRARVNTQRSDSQQERGITEEHDGRIFTATRAVAHPSELFQNDTPFPVRGMKQAYTNTIRGGARNPLTIPTGSKRGGGGATKQHVPKCAYGIACTRKGCAYRHPDPSDAHYESYHEDPRSKICKPFLAGLCTYGQRCINRHPSQAEADAVRATYKEKICSYGDDCQTEGCLYWHPWEAVESVDKAEYTEEICEAVGGLHLDGALNVGIPTYEEWLLLNCPSPPTMDESLAYNIWHYPGSGMQRTPWDVYCLMYPQAFSSTTLTATSQQWVPESINAHTLPQSWEPINNTLFQSNDDPKTFQEWKKKGQPYPHWFCSDLDPWYDDEGVRRSLEEVYEVLYGENAQENYDRKLQEQKIANDPTPAELAAMLNANDPIPSHLMVAKEPTSTKLGWARIAAKPPAPIQKQNVTGISSNAGCAYNSTSTTEDGSTTSNQQKRGTVVIPKEVWLPTTANSDCFHLYPNPIERFKAVNNHHKSYLASVSIPLSFDNYNINGNNSGSSPNAGGKVTLLDVHFQSAKTIAPVLNRFLVPALKKYDEVWIITGSGHHVAVGHQRREGGGVLFNAVKRYLEEHEDELALEFRIGKDTSGGKNKSSGGALLVRKTTTLMPQIRA</sequence>
<dbReference type="GO" id="GO:0008270">
    <property type="term" value="F:zinc ion binding"/>
    <property type="evidence" value="ECO:0007669"/>
    <property type="project" value="UniProtKB-KW"/>
</dbReference>
<gene>
    <name evidence="5" type="ORF">ACHAXA_000328</name>
</gene>
<dbReference type="AlphaFoldDB" id="A0ABD3R460"/>
<feature type="compositionally biased region" description="Basic and acidic residues" evidence="2">
    <location>
        <begin position="20"/>
        <end position="29"/>
    </location>
</feature>
<evidence type="ECO:0000256" key="2">
    <source>
        <dbReference type="SAM" id="MobiDB-lite"/>
    </source>
</evidence>
<keyword evidence="1" id="KW-0479">Metal-binding</keyword>
<dbReference type="InterPro" id="IPR036063">
    <property type="entry name" value="Smr_dom_sf"/>
</dbReference>
<dbReference type="InterPro" id="IPR000571">
    <property type="entry name" value="Znf_CCCH"/>
</dbReference>
<comment type="caution">
    <text evidence="5">The sequence shown here is derived from an EMBL/GenBank/DDBJ whole genome shotgun (WGS) entry which is preliminary data.</text>
</comment>
<accession>A0ABD3R460</accession>
<feature type="region of interest" description="Disordered" evidence="2">
    <location>
        <begin position="1"/>
        <end position="29"/>
    </location>
</feature>
<dbReference type="Pfam" id="PF01713">
    <property type="entry name" value="Smr"/>
    <property type="match status" value="1"/>
</dbReference>
<feature type="domain" description="C3H1-type" evidence="3">
    <location>
        <begin position="125"/>
        <end position="152"/>
    </location>
</feature>
<dbReference type="Gene3D" id="4.10.1000.10">
    <property type="entry name" value="Zinc finger, CCCH-type"/>
    <property type="match status" value="1"/>
</dbReference>
<keyword evidence="6" id="KW-1185">Reference proteome</keyword>
<feature type="region of interest" description="Disordered" evidence="2">
    <location>
        <begin position="69"/>
        <end position="88"/>
    </location>
</feature>
<evidence type="ECO:0000259" key="4">
    <source>
        <dbReference type="PROSITE" id="PS50828"/>
    </source>
</evidence>
<feature type="zinc finger region" description="C3H1-type" evidence="1">
    <location>
        <begin position="125"/>
        <end position="152"/>
    </location>
</feature>
<dbReference type="InterPro" id="IPR002625">
    <property type="entry name" value="Smr_dom"/>
</dbReference>
<dbReference type="Proteomes" id="UP001530377">
    <property type="component" value="Unassembled WGS sequence"/>
</dbReference>
<keyword evidence="1" id="KW-0863">Zinc-finger</keyword>
<reference evidence="5 6" key="1">
    <citation type="submission" date="2024-10" db="EMBL/GenBank/DDBJ databases">
        <title>Updated reference genomes for cyclostephanoid diatoms.</title>
        <authorList>
            <person name="Roberts W.R."/>
            <person name="Alverson A.J."/>
        </authorList>
    </citation>
    <scope>NUCLEOTIDE SEQUENCE [LARGE SCALE GENOMIC DNA]</scope>
    <source>
        <strain evidence="5 6">AJA228-03</strain>
    </source>
</reference>
<dbReference type="PROSITE" id="PS50103">
    <property type="entry name" value="ZF_C3H1"/>
    <property type="match status" value="1"/>
</dbReference>